<dbReference type="Pfam" id="PF05691">
    <property type="entry name" value="Raffinose_syn"/>
    <property type="match status" value="1"/>
</dbReference>
<keyword evidence="3" id="KW-1185">Reference proteome</keyword>
<dbReference type="PANTHER" id="PTHR31268:SF32">
    <property type="entry name" value="GALACTINOL--SUCROSE GALACTOSYLTRANSFERASE 2-RELATED"/>
    <property type="match status" value="1"/>
</dbReference>
<keyword evidence="1" id="KW-0119">Carbohydrate metabolism</keyword>
<evidence type="ECO:0000313" key="2">
    <source>
        <dbReference type="EMBL" id="GFH12516.1"/>
    </source>
</evidence>
<reference evidence="2 3" key="1">
    <citation type="submission" date="2020-02" db="EMBL/GenBank/DDBJ databases">
        <title>Draft genome sequence of Haematococcus lacustris strain NIES-144.</title>
        <authorList>
            <person name="Morimoto D."/>
            <person name="Nakagawa S."/>
            <person name="Yoshida T."/>
            <person name="Sawayama S."/>
        </authorList>
    </citation>
    <scope>NUCLEOTIDE SEQUENCE [LARGE SCALE GENOMIC DNA]</scope>
    <source>
        <strain evidence="2 3">NIES-144</strain>
    </source>
</reference>
<dbReference type="EMBL" id="BLLF01000512">
    <property type="protein sequence ID" value="GFH12516.1"/>
    <property type="molecule type" value="Genomic_DNA"/>
</dbReference>
<organism evidence="2 3">
    <name type="scientific">Haematococcus lacustris</name>
    <name type="common">Green alga</name>
    <name type="synonym">Haematococcus pluvialis</name>
    <dbReference type="NCBI Taxonomy" id="44745"/>
    <lineage>
        <taxon>Eukaryota</taxon>
        <taxon>Viridiplantae</taxon>
        <taxon>Chlorophyta</taxon>
        <taxon>core chlorophytes</taxon>
        <taxon>Chlorophyceae</taxon>
        <taxon>CS clade</taxon>
        <taxon>Chlamydomonadales</taxon>
        <taxon>Haematococcaceae</taxon>
        <taxon>Haematococcus</taxon>
    </lineage>
</organism>
<dbReference type="PANTHER" id="PTHR31268">
    <property type="match status" value="1"/>
</dbReference>
<accession>A0A699YZU5</accession>
<dbReference type="InterPro" id="IPR008811">
    <property type="entry name" value="Glycosyl_hydrolases_36"/>
</dbReference>
<dbReference type="AlphaFoldDB" id="A0A699YZU5"/>
<sequence>MLACARSKLWWMTPEWRSSTRSLPPEIQFLLVEVQPGGQGPYALLLPLIDGDFRATLRPAE</sequence>
<name>A0A699YZU5_HAELA</name>
<gene>
    <name evidence="2" type="ORF">HaLaN_08221</name>
</gene>
<comment type="caution">
    <text evidence="2">The sequence shown here is derived from an EMBL/GenBank/DDBJ whole genome shotgun (WGS) entry which is preliminary data.</text>
</comment>
<evidence type="ECO:0000256" key="1">
    <source>
        <dbReference type="ARBA" id="ARBA00023277"/>
    </source>
</evidence>
<evidence type="ECO:0000313" key="3">
    <source>
        <dbReference type="Proteomes" id="UP000485058"/>
    </source>
</evidence>
<protein>
    <submittedName>
        <fullName evidence="2">Uncharacterized protein</fullName>
    </submittedName>
</protein>
<dbReference type="Proteomes" id="UP000485058">
    <property type="component" value="Unassembled WGS sequence"/>
</dbReference>
<proteinExistence type="predicted"/>